<comment type="caution">
    <text evidence="1">The sequence shown here is derived from an EMBL/GenBank/DDBJ whole genome shotgun (WGS) entry which is preliminary data.</text>
</comment>
<name>A0ABY1WEY3_9GAMM</name>
<accession>A0ABY1WEY3</accession>
<reference evidence="1 2" key="1">
    <citation type="submission" date="2019-02" db="EMBL/GenBank/DDBJ databases">
        <title>WGS of Pseudoxanthomonas species novum from clinical isolates.</title>
        <authorList>
            <person name="Bernier A.-M."/>
            <person name="Bernard K."/>
            <person name="Vachon A."/>
        </authorList>
    </citation>
    <scope>NUCLEOTIDE SEQUENCE [LARGE SCALE GENOMIC DNA]</scope>
    <source>
        <strain evidence="2">NML 170316</strain>
    </source>
</reference>
<gene>
    <name evidence="1" type="ORF">EA658_06010</name>
</gene>
<dbReference type="EMBL" id="SHME01000002">
    <property type="protein sequence ID" value="TAA20512.1"/>
    <property type="molecule type" value="Genomic_DNA"/>
</dbReference>
<proteinExistence type="predicted"/>
<sequence>MGAKTWMLVWAEHDARLALLASPVLDREATQRLASRLFPDETLTLAGEGDLSFTCPPDDEVLIGCFAGVSVIAAKECALDHPSRLPSRFIGPGTVTLHAMHSVVDWLAFAQWRDGQLQRSLSLSPDSGVLENIGTPFEFELPFWAGQHTPLDPIEIEAGETYPFPFHPLELGEAALIAFFGYQLEGFMGSAAPSLEPEAIPLLAFRRGKQPHKSWWKIW</sequence>
<evidence type="ECO:0000313" key="2">
    <source>
        <dbReference type="Proteomes" id="UP000293089"/>
    </source>
</evidence>
<protein>
    <submittedName>
        <fullName evidence="1">Uncharacterized protein</fullName>
    </submittedName>
</protein>
<evidence type="ECO:0000313" key="1">
    <source>
        <dbReference type="EMBL" id="TAA20512.1"/>
    </source>
</evidence>
<dbReference type="Pfam" id="PF21997">
    <property type="entry name" value="DUF6928"/>
    <property type="match status" value="1"/>
</dbReference>
<dbReference type="Proteomes" id="UP000293089">
    <property type="component" value="Unassembled WGS sequence"/>
</dbReference>
<keyword evidence="2" id="KW-1185">Reference proteome</keyword>
<dbReference type="RefSeq" id="WP_130531390.1">
    <property type="nucleotide sequence ID" value="NZ_SHMD01000004.1"/>
</dbReference>
<organism evidence="1 2">
    <name type="scientific">Pseudoxanthomonas winnipegensis</name>
    <dbReference type="NCBI Taxonomy" id="2480810"/>
    <lineage>
        <taxon>Bacteria</taxon>
        <taxon>Pseudomonadati</taxon>
        <taxon>Pseudomonadota</taxon>
        <taxon>Gammaproteobacteria</taxon>
        <taxon>Lysobacterales</taxon>
        <taxon>Lysobacteraceae</taxon>
        <taxon>Pseudoxanthomonas</taxon>
    </lineage>
</organism>
<dbReference type="InterPro" id="IPR053847">
    <property type="entry name" value="DUF6928"/>
</dbReference>